<proteinExistence type="predicted"/>
<evidence type="ECO:0000256" key="2">
    <source>
        <dbReference type="SAM" id="Phobius"/>
    </source>
</evidence>
<name>A0ABR3FU94_9AGAR</name>
<dbReference type="EMBL" id="JBAHYK010000074">
    <property type="protein sequence ID" value="KAL0579024.1"/>
    <property type="molecule type" value="Genomic_DNA"/>
</dbReference>
<protein>
    <recommendedName>
        <fullName evidence="6">Transmembrane protein</fullName>
    </recommendedName>
</protein>
<gene>
    <name evidence="3" type="ORF">V5O48_002967</name>
    <name evidence="4" type="ORF">V5O48_002978</name>
</gene>
<keyword evidence="2" id="KW-0472">Membrane</keyword>
<evidence type="ECO:0000313" key="5">
    <source>
        <dbReference type="Proteomes" id="UP001465976"/>
    </source>
</evidence>
<reference evidence="3 5" key="1">
    <citation type="submission" date="2024-02" db="EMBL/GenBank/DDBJ databases">
        <title>A draft genome for the cacao thread blight pathogen Marasmius crinis-equi.</title>
        <authorList>
            <person name="Cohen S.P."/>
            <person name="Baruah I.K."/>
            <person name="Amoako-Attah I."/>
            <person name="Bukari Y."/>
            <person name="Meinhardt L.W."/>
            <person name="Bailey B.A."/>
        </authorList>
    </citation>
    <scope>NUCLEOTIDE SEQUENCE [LARGE SCALE GENOMIC DNA]</scope>
    <source>
        <strain evidence="3 5">GH-76</strain>
    </source>
</reference>
<keyword evidence="5" id="KW-1185">Reference proteome</keyword>
<organism evidence="3 5">
    <name type="scientific">Marasmius crinis-equi</name>
    <dbReference type="NCBI Taxonomy" id="585013"/>
    <lineage>
        <taxon>Eukaryota</taxon>
        <taxon>Fungi</taxon>
        <taxon>Dikarya</taxon>
        <taxon>Basidiomycota</taxon>
        <taxon>Agaricomycotina</taxon>
        <taxon>Agaricomycetes</taxon>
        <taxon>Agaricomycetidae</taxon>
        <taxon>Agaricales</taxon>
        <taxon>Marasmiineae</taxon>
        <taxon>Marasmiaceae</taxon>
        <taxon>Marasmius</taxon>
    </lineage>
</organism>
<keyword evidence="2" id="KW-1133">Transmembrane helix</keyword>
<feature type="region of interest" description="Disordered" evidence="1">
    <location>
        <begin position="340"/>
        <end position="361"/>
    </location>
</feature>
<feature type="transmembrane region" description="Helical" evidence="2">
    <location>
        <begin position="45"/>
        <end position="69"/>
    </location>
</feature>
<accession>A0ABR3FU94</accession>
<comment type="caution">
    <text evidence="3">The sequence shown here is derived from an EMBL/GenBank/DDBJ whole genome shotgun (WGS) entry which is preliminary data.</text>
</comment>
<keyword evidence="2" id="KW-0812">Transmembrane</keyword>
<feature type="transmembrane region" description="Helical" evidence="2">
    <location>
        <begin position="174"/>
        <end position="196"/>
    </location>
</feature>
<feature type="transmembrane region" description="Helical" evidence="2">
    <location>
        <begin position="138"/>
        <end position="162"/>
    </location>
</feature>
<evidence type="ECO:0000313" key="4">
    <source>
        <dbReference type="EMBL" id="KAL0579035.1"/>
    </source>
</evidence>
<dbReference type="Proteomes" id="UP001465976">
    <property type="component" value="Unassembled WGS sequence"/>
</dbReference>
<sequence>MVSASQAENIMFVDIIFVSLLWGGSFVLFWSTLRELLTASSPSKRMVALVLALFSISTTGVVANLFGIVSAHKMVDALEARNIVTPPDSDNNPAIDWEKYTSPAVKLTAYAAYLTCVVLADAVLVYRCFRVWRSKRVIILPSFLWTGLLVAAVGTQVFATLSTYAKNRTVIEKGWFIFFLCMSLSTNLLTTGFLAYKIYRMDRGTAEFRPTSSFLKTVLRVILESGIIYSVTLVVGIALCIADSPYQKIPNDTIIIVIPITFYLIILRLGQARHANVDGTASSLAFKTSASYTFRTRAASNATVASFGPGPATRSFIIQCPSPTQTRARSTSTVTFTHSYVHPSKDGAGRPGTGSTTATGSTILDPCAVPPVPSLNKYMVVG</sequence>
<evidence type="ECO:0008006" key="6">
    <source>
        <dbReference type="Google" id="ProtNLM"/>
    </source>
</evidence>
<feature type="transmembrane region" description="Helical" evidence="2">
    <location>
        <begin position="107"/>
        <end position="126"/>
    </location>
</feature>
<feature type="transmembrane region" description="Helical" evidence="2">
    <location>
        <begin position="253"/>
        <end position="270"/>
    </location>
</feature>
<feature type="transmembrane region" description="Helical" evidence="2">
    <location>
        <begin position="12"/>
        <end position="33"/>
    </location>
</feature>
<feature type="transmembrane region" description="Helical" evidence="2">
    <location>
        <begin position="217"/>
        <end position="241"/>
    </location>
</feature>
<evidence type="ECO:0000256" key="1">
    <source>
        <dbReference type="SAM" id="MobiDB-lite"/>
    </source>
</evidence>
<dbReference type="EMBL" id="JBAHYK010000074">
    <property type="protein sequence ID" value="KAL0579035.1"/>
    <property type="molecule type" value="Genomic_DNA"/>
</dbReference>
<evidence type="ECO:0000313" key="3">
    <source>
        <dbReference type="EMBL" id="KAL0579024.1"/>
    </source>
</evidence>